<name>A0A4Y2RKP1_ARAVE</name>
<protein>
    <submittedName>
        <fullName evidence="1">Uncharacterized protein</fullName>
    </submittedName>
</protein>
<dbReference type="EMBL" id="BGPR01017390">
    <property type="protein sequence ID" value="GBN75990.1"/>
    <property type="molecule type" value="Genomic_DNA"/>
</dbReference>
<dbReference type="AlphaFoldDB" id="A0A4Y2RKP1"/>
<evidence type="ECO:0000313" key="2">
    <source>
        <dbReference type="Proteomes" id="UP000499080"/>
    </source>
</evidence>
<dbReference type="Proteomes" id="UP000499080">
    <property type="component" value="Unassembled WGS sequence"/>
</dbReference>
<keyword evidence="2" id="KW-1185">Reference proteome</keyword>
<reference evidence="1 2" key="1">
    <citation type="journal article" date="2019" name="Sci. Rep.">
        <title>Orb-weaving spider Araneus ventricosus genome elucidates the spidroin gene catalogue.</title>
        <authorList>
            <person name="Kono N."/>
            <person name="Nakamura H."/>
            <person name="Ohtoshi R."/>
            <person name="Moran D.A.P."/>
            <person name="Shinohara A."/>
            <person name="Yoshida Y."/>
            <person name="Fujiwara M."/>
            <person name="Mori M."/>
            <person name="Tomita M."/>
            <person name="Arakawa K."/>
        </authorList>
    </citation>
    <scope>NUCLEOTIDE SEQUENCE [LARGE SCALE GENOMIC DNA]</scope>
</reference>
<dbReference type="OrthoDB" id="6131287at2759"/>
<proteinExistence type="predicted"/>
<comment type="caution">
    <text evidence="1">The sequence shown here is derived from an EMBL/GenBank/DDBJ whole genome shotgun (WGS) entry which is preliminary data.</text>
</comment>
<sequence>MKQELLQGKSSIELLSIDVMNDMNHTGLSKMFIGAGTQSIILNGPNDCIKEEFLYKVKKSLCKLCWLFAKEITPGRSFTEVHLLVDPATRGKDVTLKRLQKLPSFITNVLTSTEDKEAYTLEIHQYQLDLNLPSPSDDSGKLIPIIDGLNYLLWKNILVLVR</sequence>
<organism evidence="1 2">
    <name type="scientific">Araneus ventricosus</name>
    <name type="common">Orbweaver spider</name>
    <name type="synonym">Epeira ventricosa</name>
    <dbReference type="NCBI Taxonomy" id="182803"/>
    <lineage>
        <taxon>Eukaryota</taxon>
        <taxon>Metazoa</taxon>
        <taxon>Ecdysozoa</taxon>
        <taxon>Arthropoda</taxon>
        <taxon>Chelicerata</taxon>
        <taxon>Arachnida</taxon>
        <taxon>Araneae</taxon>
        <taxon>Araneomorphae</taxon>
        <taxon>Entelegynae</taxon>
        <taxon>Araneoidea</taxon>
        <taxon>Araneidae</taxon>
        <taxon>Araneus</taxon>
    </lineage>
</organism>
<accession>A0A4Y2RKP1</accession>
<evidence type="ECO:0000313" key="1">
    <source>
        <dbReference type="EMBL" id="GBN75990.1"/>
    </source>
</evidence>
<gene>
    <name evidence="1" type="ORF">AVEN_196095_1</name>
</gene>